<proteinExistence type="predicted"/>
<evidence type="ECO:0000313" key="5">
    <source>
        <dbReference type="EMBL" id="EMA51722.1"/>
    </source>
</evidence>
<dbReference type="SUPFAM" id="SSF53649">
    <property type="entry name" value="Alkaline phosphatase-like"/>
    <property type="match status" value="1"/>
</dbReference>
<dbReference type="EMBL" id="AOME01000064">
    <property type="protein sequence ID" value="EMA51722.1"/>
    <property type="molecule type" value="Genomic_DNA"/>
</dbReference>
<dbReference type="GO" id="GO:0046872">
    <property type="term" value="F:metal ion binding"/>
    <property type="evidence" value="ECO:0007669"/>
    <property type="project" value="UniProtKB-KW"/>
</dbReference>
<keyword evidence="1" id="KW-0479">Metal-binding</keyword>
<accession>M0N174</accession>
<evidence type="ECO:0000256" key="1">
    <source>
        <dbReference type="ARBA" id="ARBA00022723"/>
    </source>
</evidence>
<keyword evidence="6" id="KW-1185">Reference proteome</keyword>
<dbReference type="InterPro" id="IPR000917">
    <property type="entry name" value="Sulfatase_N"/>
</dbReference>
<evidence type="ECO:0000256" key="3">
    <source>
        <dbReference type="SAM" id="MobiDB-lite"/>
    </source>
</evidence>
<dbReference type="AlphaFoldDB" id="M0N174"/>
<reference evidence="5 6" key="1">
    <citation type="journal article" date="2014" name="PLoS Genet.">
        <title>Phylogenetically driven sequencing of extremely halophilic archaea reveals strategies for static and dynamic osmo-response.</title>
        <authorList>
            <person name="Becker E.A."/>
            <person name="Seitzer P.M."/>
            <person name="Tritt A."/>
            <person name="Larsen D."/>
            <person name="Krusor M."/>
            <person name="Yao A.I."/>
            <person name="Wu D."/>
            <person name="Madern D."/>
            <person name="Eisen J.A."/>
            <person name="Darling A.E."/>
            <person name="Facciotti M.T."/>
        </authorList>
    </citation>
    <scope>NUCLEOTIDE SEQUENCE [LARGE SCALE GENOMIC DNA]</scope>
    <source>
        <strain evidence="5 6">DSM 8989</strain>
    </source>
</reference>
<evidence type="ECO:0000313" key="6">
    <source>
        <dbReference type="Proteomes" id="UP000011625"/>
    </source>
</evidence>
<gene>
    <name evidence="5" type="ORF">C450_12138</name>
</gene>
<dbReference type="InterPro" id="IPR017850">
    <property type="entry name" value="Alkaline_phosphatase_core_sf"/>
</dbReference>
<dbReference type="PANTHER" id="PTHR45953">
    <property type="entry name" value="IDURONATE 2-SULFATASE"/>
    <property type="match status" value="1"/>
</dbReference>
<keyword evidence="2" id="KW-0378">Hydrolase</keyword>
<dbReference type="Proteomes" id="UP000011625">
    <property type="component" value="Unassembled WGS sequence"/>
</dbReference>
<dbReference type="PATRIC" id="fig|1227456.3.peg.2461"/>
<evidence type="ECO:0000259" key="4">
    <source>
        <dbReference type="Pfam" id="PF00884"/>
    </source>
</evidence>
<dbReference type="Pfam" id="PF00884">
    <property type="entry name" value="Sulfatase"/>
    <property type="match status" value="1"/>
</dbReference>
<dbReference type="GO" id="GO:0005737">
    <property type="term" value="C:cytoplasm"/>
    <property type="evidence" value="ECO:0007669"/>
    <property type="project" value="TreeGrafter"/>
</dbReference>
<evidence type="ECO:0000256" key="2">
    <source>
        <dbReference type="ARBA" id="ARBA00022801"/>
    </source>
</evidence>
<dbReference type="GO" id="GO:0008484">
    <property type="term" value="F:sulfuric ester hydrolase activity"/>
    <property type="evidence" value="ECO:0007669"/>
    <property type="project" value="TreeGrafter"/>
</dbReference>
<protein>
    <submittedName>
        <fullName evidence="5">Putative sulfatase</fullName>
    </submittedName>
</protein>
<feature type="region of interest" description="Disordered" evidence="3">
    <location>
        <begin position="445"/>
        <end position="475"/>
    </location>
</feature>
<feature type="compositionally biased region" description="Basic and acidic residues" evidence="3">
    <location>
        <begin position="464"/>
        <end position="475"/>
    </location>
</feature>
<dbReference type="Gene3D" id="3.40.720.10">
    <property type="entry name" value="Alkaline Phosphatase, subunit A"/>
    <property type="match status" value="1"/>
</dbReference>
<comment type="caution">
    <text evidence="5">The sequence shown here is derived from an EMBL/GenBank/DDBJ whole genome shotgun (WGS) entry which is preliminary data.</text>
</comment>
<sequence length="475" mass="54217">MDTARATTVFDGIEEGVLPNLGALAADGTTFTNCMTTAPWTLPSHASMFTGQYTSEHLAHTGTKRFDPDVEPLPKRLSTQGYRTVAYSNNTWISPDFGFDAGFDDFYVRWQLLERGQDLAAIAKSDDIRDALGKLWRAMDADAPYTLVNSLWGLYLDLFSHDDDGAKRTTDRLTTWLDHHNADQPFFMFANYVEPHLRYDPPEPYRTQYLSGGTPTAEDVNQDPWKYITGEVSMSEADFDVLKELYAAELAYLDTQLGALFDHLREIGEYERTVVVVVGDHGENIGEHDLMDHQYCLYDTLLRVPLFIHDPGQRMTAESVDSLVELRDIFPTILDFAGVERPENGTISSNSLLDTDQRERDYIVAEYLEPQPSMSALRKQLDDPVEPEQYDRALRCIRTNDWKFIEGTDGKHELYDLGHDEGERRNVIHDHQDKADALHDRLQSEHGEFRRKQARNAAEMDASTEQRLEDLGYIQ</sequence>
<dbReference type="CDD" id="cd16148">
    <property type="entry name" value="sulfatase_like"/>
    <property type="match status" value="1"/>
</dbReference>
<feature type="domain" description="Sulfatase N-terminal" evidence="4">
    <location>
        <begin position="18"/>
        <end position="339"/>
    </location>
</feature>
<dbReference type="STRING" id="1227456.C450_12138"/>
<name>M0N174_9EURY</name>
<dbReference type="PANTHER" id="PTHR45953:SF1">
    <property type="entry name" value="IDURONATE 2-SULFATASE"/>
    <property type="match status" value="1"/>
</dbReference>
<organism evidence="5 6">
    <name type="scientific">Halococcus salifodinae DSM 8989</name>
    <dbReference type="NCBI Taxonomy" id="1227456"/>
    <lineage>
        <taxon>Archaea</taxon>
        <taxon>Methanobacteriati</taxon>
        <taxon>Methanobacteriota</taxon>
        <taxon>Stenosarchaea group</taxon>
        <taxon>Halobacteria</taxon>
        <taxon>Halobacteriales</taxon>
        <taxon>Halococcaceae</taxon>
        <taxon>Halococcus</taxon>
    </lineage>
</organism>